<evidence type="ECO:0000313" key="2">
    <source>
        <dbReference type="Proteomes" id="UP001501231"/>
    </source>
</evidence>
<keyword evidence="2" id="KW-1185">Reference proteome</keyword>
<evidence type="ECO:0000313" key="1">
    <source>
        <dbReference type="EMBL" id="GAA2418048.1"/>
    </source>
</evidence>
<proteinExistence type="predicted"/>
<protein>
    <recommendedName>
        <fullName evidence="3">Glycosyltransferase</fullName>
    </recommendedName>
</protein>
<dbReference type="Pfam" id="PF13692">
    <property type="entry name" value="Glyco_trans_1_4"/>
    <property type="match status" value="1"/>
</dbReference>
<comment type="caution">
    <text evidence="1">The sequence shown here is derived from an EMBL/GenBank/DDBJ whole genome shotgun (WGS) entry which is preliminary data.</text>
</comment>
<dbReference type="PANTHER" id="PTHR12526:SF600">
    <property type="entry name" value="GLYCOSYL TRANSFERASE GROUP 1"/>
    <property type="match status" value="1"/>
</dbReference>
<accession>A0ABP5W5X3</accession>
<dbReference type="EMBL" id="BAAARW010000012">
    <property type="protein sequence ID" value="GAA2418048.1"/>
    <property type="molecule type" value="Genomic_DNA"/>
</dbReference>
<dbReference type="SUPFAM" id="SSF53756">
    <property type="entry name" value="UDP-Glycosyltransferase/glycogen phosphorylase"/>
    <property type="match status" value="1"/>
</dbReference>
<gene>
    <name evidence="1" type="ORF">GCM10010191_30840</name>
</gene>
<evidence type="ECO:0008006" key="3">
    <source>
        <dbReference type="Google" id="ProtNLM"/>
    </source>
</evidence>
<dbReference type="Gene3D" id="3.40.50.2000">
    <property type="entry name" value="Glycogen Phosphorylase B"/>
    <property type="match status" value="1"/>
</dbReference>
<reference evidence="2" key="1">
    <citation type="journal article" date="2019" name="Int. J. Syst. Evol. Microbiol.">
        <title>The Global Catalogue of Microorganisms (GCM) 10K type strain sequencing project: providing services to taxonomists for standard genome sequencing and annotation.</title>
        <authorList>
            <consortium name="The Broad Institute Genomics Platform"/>
            <consortium name="The Broad Institute Genome Sequencing Center for Infectious Disease"/>
            <person name="Wu L."/>
            <person name="Ma J."/>
        </authorList>
    </citation>
    <scope>NUCLEOTIDE SEQUENCE [LARGE SCALE GENOMIC DNA]</scope>
    <source>
        <strain evidence="2">JCM 3325</strain>
    </source>
</reference>
<name>A0ABP5W5X3_9ACTN</name>
<sequence length="390" mass="41918">MIVYFGGTAYDGVAGTDRQLTDRLAALAPVLYVDPPISLATPLLRPHLAGSLDGPPLRRQARDLYRLIPRALPGAYRPGMHHVTAALVRRATRQAAGRLGRRVTAVVIATFDAGLLGAVPGARTVFYATDDLVAGAGLIGLPARRMEKARDRLLARADAVAAVSPRLRDDFRDRGRDAEMIPTGCAPEAYEGIDTAPWPPDLAGFGRDRPAAGFVGHINARIDMGVLEGVAAAGHPLLLVGPHDPAHEPARFRALTARPNVRWTGRKSFAELPPYLRAIKVGLTPYARSAFNDASFPIKTLEYLAAGRAVVATDLPSARWLRESDPEGAELIRTEAADGFVRAVGAELAAADPAGATGRRRRFAARHDWTHRARALARLLDIDREEVPAP</sequence>
<dbReference type="Gene3D" id="3.40.50.11010">
    <property type="match status" value="1"/>
</dbReference>
<dbReference type="PANTHER" id="PTHR12526">
    <property type="entry name" value="GLYCOSYLTRANSFERASE"/>
    <property type="match status" value="1"/>
</dbReference>
<dbReference type="Proteomes" id="UP001501231">
    <property type="component" value="Unassembled WGS sequence"/>
</dbReference>
<organism evidence="1 2">
    <name type="scientific">Actinomadura vinacea</name>
    <dbReference type="NCBI Taxonomy" id="115336"/>
    <lineage>
        <taxon>Bacteria</taxon>
        <taxon>Bacillati</taxon>
        <taxon>Actinomycetota</taxon>
        <taxon>Actinomycetes</taxon>
        <taxon>Streptosporangiales</taxon>
        <taxon>Thermomonosporaceae</taxon>
        <taxon>Actinomadura</taxon>
    </lineage>
</organism>